<proteinExistence type="predicted"/>
<accession>A0ACB9MMR6</accession>
<reference evidence="2" key="1">
    <citation type="journal article" date="2023" name="Front. Plant Sci.">
        <title>Chromosomal-level genome assembly of Melastoma candidum provides insights into trichome evolution.</title>
        <authorList>
            <person name="Zhong Y."/>
            <person name="Wu W."/>
            <person name="Sun C."/>
            <person name="Zou P."/>
            <person name="Liu Y."/>
            <person name="Dai S."/>
            <person name="Zhou R."/>
        </authorList>
    </citation>
    <scope>NUCLEOTIDE SEQUENCE [LARGE SCALE GENOMIC DNA]</scope>
</reference>
<organism evidence="1 2">
    <name type="scientific">Melastoma candidum</name>
    <dbReference type="NCBI Taxonomy" id="119954"/>
    <lineage>
        <taxon>Eukaryota</taxon>
        <taxon>Viridiplantae</taxon>
        <taxon>Streptophyta</taxon>
        <taxon>Embryophyta</taxon>
        <taxon>Tracheophyta</taxon>
        <taxon>Spermatophyta</taxon>
        <taxon>Magnoliopsida</taxon>
        <taxon>eudicotyledons</taxon>
        <taxon>Gunneridae</taxon>
        <taxon>Pentapetalae</taxon>
        <taxon>rosids</taxon>
        <taxon>malvids</taxon>
        <taxon>Myrtales</taxon>
        <taxon>Melastomataceae</taxon>
        <taxon>Melastomatoideae</taxon>
        <taxon>Melastomateae</taxon>
        <taxon>Melastoma</taxon>
    </lineage>
</organism>
<keyword evidence="2" id="KW-1185">Reference proteome</keyword>
<dbReference type="Proteomes" id="UP001057402">
    <property type="component" value="Chromosome 9"/>
</dbReference>
<evidence type="ECO:0000313" key="2">
    <source>
        <dbReference type="Proteomes" id="UP001057402"/>
    </source>
</evidence>
<dbReference type="EMBL" id="CM042888">
    <property type="protein sequence ID" value="KAI4325602.1"/>
    <property type="molecule type" value="Genomic_DNA"/>
</dbReference>
<sequence>MENWESSSSSSSSSSSPLAAETRNQGLRARGWFPFDCLGDRADGDGGAIEEESTAFSKPVAVLDFAWNLAFVVVSAVVLLSTLEERPCTPLRLWVFGYGLQCMVHVVYVYVDYRRSHGVDDDVGFLSGVDHSRMFKRLDSMNTLFSSLWWAIGFYWTVVGGQLLIQDSPRLYWLTVIFLAVDVFFVIFCIVLACLVFLALFCCIPLLAIACSEGAPEEMIKSLPKCIYQSFDSGGTFDMKLPVFGLKRDQGILVLPPEDSECCICLQSYVDGAVLSSLPCNHHFHSECIGRWLIINATCPLCKSSILRGDTLV</sequence>
<gene>
    <name evidence="1" type="ORF">MLD38_030984</name>
</gene>
<evidence type="ECO:0000313" key="1">
    <source>
        <dbReference type="EMBL" id="KAI4325602.1"/>
    </source>
</evidence>
<comment type="caution">
    <text evidence="1">The sequence shown here is derived from an EMBL/GenBank/DDBJ whole genome shotgun (WGS) entry which is preliminary data.</text>
</comment>
<protein>
    <submittedName>
        <fullName evidence="1">Uncharacterized protein</fullName>
    </submittedName>
</protein>
<name>A0ACB9MMR6_9MYRT</name>